<protein>
    <recommendedName>
        <fullName evidence="3">Retrovirus-related Pol polyprotein from transposon TNT 1-94</fullName>
    </recommendedName>
</protein>
<dbReference type="InterPro" id="IPR043502">
    <property type="entry name" value="DNA/RNA_pol_sf"/>
</dbReference>
<dbReference type="PANTHER" id="PTHR11439:SF483">
    <property type="entry name" value="PEPTIDE SYNTHASE GLIP-LIKE, PUTATIVE (AFU_ORTHOLOGUE AFUA_3G12920)-RELATED"/>
    <property type="match status" value="1"/>
</dbReference>
<dbReference type="EMBL" id="JAQQBS010000003">
    <property type="protein sequence ID" value="KAK0170574.1"/>
    <property type="molecule type" value="Genomic_DNA"/>
</dbReference>
<dbReference type="AlphaFoldDB" id="A0AA39KR09"/>
<comment type="caution">
    <text evidence="1">The sequence shown here is derived from an EMBL/GenBank/DDBJ whole genome shotgun (WGS) entry which is preliminary data.</text>
</comment>
<reference evidence="1" key="1">
    <citation type="journal article" date="2023" name="bioRxiv">
        <title>Scaffold-level genome assemblies of two parasitoid biocontrol wasps reveal the parthenogenesis mechanism and an associated novel virus.</title>
        <authorList>
            <person name="Inwood S."/>
            <person name="Skelly J."/>
            <person name="Guhlin J."/>
            <person name="Harrop T."/>
            <person name="Goldson S."/>
            <person name="Dearden P."/>
        </authorList>
    </citation>
    <scope>NUCLEOTIDE SEQUENCE</scope>
    <source>
        <strain evidence="1">Irish</strain>
        <tissue evidence="1">Whole body</tissue>
    </source>
</reference>
<dbReference type="Proteomes" id="UP001168990">
    <property type="component" value="Unassembled WGS sequence"/>
</dbReference>
<evidence type="ECO:0000313" key="1">
    <source>
        <dbReference type="EMBL" id="KAK0170574.1"/>
    </source>
</evidence>
<gene>
    <name evidence="1" type="ORF">PV328_008411</name>
</gene>
<dbReference type="GO" id="GO:0071897">
    <property type="term" value="P:DNA biosynthetic process"/>
    <property type="evidence" value="ECO:0007669"/>
    <property type="project" value="UniProtKB-ARBA"/>
</dbReference>
<accession>A0AA39KR09</accession>
<proteinExistence type="predicted"/>
<dbReference type="CDD" id="cd09272">
    <property type="entry name" value="RNase_HI_RT_Ty1"/>
    <property type="match status" value="1"/>
</dbReference>
<keyword evidence="2" id="KW-1185">Reference proteome</keyword>
<evidence type="ECO:0008006" key="3">
    <source>
        <dbReference type="Google" id="ProtNLM"/>
    </source>
</evidence>
<evidence type="ECO:0000313" key="2">
    <source>
        <dbReference type="Proteomes" id="UP001168990"/>
    </source>
</evidence>
<sequence length="247" mass="28498">MEESKEVATPMEINLNLKNESDTCFEAPYQNLIGGLMYLSVLTRPDISYPVSYLSQFNTCYSETHWKHVKRILKYLKGTKEYGIRFVKDDNYMRGYVDASWGSNFNDRKSYTGFCFCFSNGPIVWESRKQNTVALSSTEAEYIAISEATREAIFLKNLLYEILSIDECIVLYNDNMGAQKLATNPLLNKRTKHIDIRYHFVTEAVNKNLIELKYLDTTNMPADMLTKSLSPNKHNKFLEELGLVNVV</sequence>
<reference evidence="1" key="2">
    <citation type="submission" date="2023-03" db="EMBL/GenBank/DDBJ databases">
        <authorList>
            <person name="Inwood S.N."/>
            <person name="Skelly J.G."/>
            <person name="Guhlin J."/>
            <person name="Harrop T.W.R."/>
            <person name="Goldson S.G."/>
            <person name="Dearden P.K."/>
        </authorList>
    </citation>
    <scope>NUCLEOTIDE SEQUENCE</scope>
    <source>
        <strain evidence="1">Irish</strain>
        <tissue evidence="1">Whole body</tissue>
    </source>
</reference>
<name>A0AA39KR09_9HYME</name>
<dbReference type="PANTHER" id="PTHR11439">
    <property type="entry name" value="GAG-POL-RELATED RETROTRANSPOSON"/>
    <property type="match status" value="1"/>
</dbReference>
<organism evidence="1 2">
    <name type="scientific">Microctonus aethiopoides</name>
    <dbReference type="NCBI Taxonomy" id="144406"/>
    <lineage>
        <taxon>Eukaryota</taxon>
        <taxon>Metazoa</taxon>
        <taxon>Ecdysozoa</taxon>
        <taxon>Arthropoda</taxon>
        <taxon>Hexapoda</taxon>
        <taxon>Insecta</taxon>
        <taxon>Pterygota</taxon>
        <taxon>Neoptera</taxon>
        <taxon>Endopterygota</taxon>
        <taxon>Hymenoptera</taxon>
        <taxon>Apocrita</taxon>
        <taxon>Ichneumonoidea</taxon>
        <taxon>Braconidae</taxon>
        <taxon>Euphorinae</taxon>
        <taxon>Microctonus</taxon>
    </lineage>
</organism>
<dbReference type="SUPFAM" id="SSF56672">
    <property type="entry name" value="DNA/RNA polymerases"/>
    <property type="match status" value="1"/>
</dbReference>